<dbReference type="RefSeq" id="WP_244407706.1">
    <property type="nucleotide sequence ID" value="NZ_AP025637.1"/>
</dbReference>
<dbReference type="PANTHER" id="PTHR34301:SF8">
    <property type="entry name" value="ATPASE DOMAIN-CONTAINING PROTEIN"/>
    <property type="match status" value="1"/>
</dbReference>
<dbReference type="Proteomes" id="UP000831327">
    <property type="component" value="Chromosome"/>
</dbReference>
<evidence type="ECO:0000313" key="3">
    <source>
        <dbReference type="EMBL" id="BDG73479.1"/>
    </source>
</evidence>
<protein>
    <recommendedName>
        <fullName evidence="2">AAA+ ATPase domain-containing protein</fullName>
    </recommendedName>
</protein>
<dbReference type="InterPro" id="IPR049052">
    <property type="entry name" value="nSTAND1"/>
</dbReference>
<reference evidence="3 4" key="1">
    <citation type="journal article" date="2016" name="Microbes Environ.">
        <title>Phylogenetically diverse aerobic anoxygenic phototrophic bacteria isolated from epilithic biofilms in Tama river, Japan.</title>
        <authorList>
            <person name="Hirose S."/>
            <person name="Matsuura K."/>
            <person name="Haruta S."/>
        </authorList>
    </citation>
    <scope>NUCLEOTIDE SEQUENCE [LARGE SCALE GENOMIC DNA]</scope>
    <source>
        <strain evidence="3 4">S08</strain>
    </source>
</reference>
<keyword evidence="4" id="KW-1185">Reference proteome</keyword>
<proteinExistence type="predicted"/>
<dbReference type="InterPro" id="IPR003593">
    <property type="entry name" value="AAA+_ATPase"/>
</dbReference>
<feature type="region of interest" description="Disordered" evidence="1">
    <location>
        <begin position="22"/>
        <end position="45"/>
    </location>
</feature>
<dbReference type="PANTHER" id="PTHR34301">
    <property type="entry name" value="DNA-BINDING PROTEIN-RELATED"/>
    <property type="match status" value="1"/>
</dbReference>
<feature type="compositionally biased region" description="Polar residues" evidence="1">
    <location>
        <begin position="439"/>
        <end position="448"/>
    </location>
</feature>
<dbReference type="EMBL" id="AP025637">
    <property type="protein sequence ID" value="BDG73479.1"/>
    <property type="molecule type" value="Genomic_DNA"/>
</dbReference>
<feature type="compositionally biased region" description="Basic and acidic residues" evidence="1">
    <location>
        <begin position="31"/>
        <end position="45"/>
    </location>
</feature>
<dbReference type="InterPro" id="IPR027417">
    <property type="entry name" value="P-loop_NTPase"/>
</dbReference>
<dbReference type="SUPFAM" id="SSF52540">
    <property type="entry name" value="P-loop containing nucleoside triphosphate hydrolases"/>
    <property type="match status" value="1"/>
</dbReference>
<feature type="region of interest" description="Disordered" evidence="1">
    <location>
        <begin position="428"/>
        <end position="448"/>
    </location>
</feature>
<evidence type="ECO:0000259" key="2">
    <source>
        <dbReference type="SMART" id="SM00382"/>
    </source>
</evidence>
<feature type="compositionally biased region" description="Low complexity" evidence="1">
    <location>
        <begin position="428"/>
        <end position="438"/>
    </location>
</feature>
<gene>
    <name evidence="3" type="ORF">Rmf_34080</name>
</gene>
<evidence type="ECO:0000313" key="4">
    <source>
        <dbReference type="Proteomes" id="UP000831327"/>
    </source>
</evidence>
<feature type="domain" description="AAA+ ATPase" evidence="2">
    <location>
        <begin position="97"/>
        <end position="295"/>
    </location>
</feature>
<accession>A0ABN6P4A7</accession>
<evidence type="ECO:0000256" key="1">
    <source>
        <dbReference type="SAM" id="MobiDB-lite"/>
    </source>
</evidence>
<dbReference type="Gene3D" id="3.40.50.300">
    <property type="entry name" value="P-loop containing nucleotide triphosphate hydrolases"/>
    <property type="match status" value="1"/>
</dbReference>
<dbReference type="SMART" id="SM00382">
    <property type="entry name" value="AAA"/>
    <property type="match status" value="1"/>
</dbReference>
<name>A0ABN6P4A7_9PROT</name>
<sequence length="448" mass="47187">MIQLLRRLFGLNARDPAAARRAAGRGAAVPRDFRPLEDAQPARDAADPVEPAFMTDRNAAEAPLAAAFTPTQPRTLGPLFIGRETHLRRMIAAVEQERAHIVLFGDRGRGKTSLANGFAALAEKAGVETVRRACGIHTTYERLFRGLLAEIPGRMLRDGNHLASAADLLPGGDFGADEVCDILARLRGRVVLVVDEFDRAACDRLRSEIAETIKTLSDQAANATLLLIGVAGSLEDLLGWQPSVQRAILAIALPPMDDAEVGRLVAAGATAAGLDFEPAAIALIVRLSRGMPYYAHLLSLYTARAAAARGAATAVTRDDAVAGADQVMQKQAAELGAFWSRAMAVPDAEAALVAAALAPFDDDGRISPASLRDDVHAAIDVLCTEAGGSVLFRTDEAGGPRIGFRLPAVAQQVLLKALRAGRLPEADAAPALNDAPPNSHNRQASIAA</sequence>
<dbReference type="Pfam" id="PF20703">
    <property type="entry name" value="nSTAND1"/>
    <property type="match status" value="1"/>
</dbReference>
<organism evidence="3 4">
    <name type="scientific">Roseomonas fluvialis</name>
    <dbReference type="NCBI Taxonomy" id="1750527"/>
    <lineage>
        <taxon>Bacteria</taxon>
        <taxon>Pseudomonadati</taxon>
        <taxon>Pseudomonadota</taxon>
        <taxon>Alphaproteobacteria</taxon>
        <taxon>Acetobacterales</taxon>
        <taxon>Roseomonadaceae</taxon>
        <taxon>Roseomonas</taxon>
    </lineage>
</organism>